<dbReference type="Gene3D" id="3.40.50.150">
    <property type="entry name" value="Vaccinia Virus protein VP39"/>
    <property type="match status" value="2"/>
</dbReference>
<dbReference type="EC" id="2.1.1.113" evidence="2"/>
<dbReference type="GO" id="GO:0015667">
    <property type="term" value="F:site-specific DNA-methyltransferase (cytosine-N4-specific) activity"/>
    <property type="evidence" value="ECO:0007669"/>
    <property type="project" value="UniProtKB-EC"/>
</dbReference>
<dbReference type="OrthoDB" id="9800801at2"/>
<evidence type="ECO:0000256" key="3">
    <source>
        <dbReference type="ARBA" id="ARBA00022603"/>
    </source>
</evidence>
<protein>
    <recommendedName>
        <fullName evidence="2">site-specific DNA-methyltransferase (cytosine-N(4)-specific)</fullName>
        <ecNumber evidence="2">2.1.1.113</ecNumber>
    </recommendedName>
</protein>
<evidence type="ECO:0000259" key="9">
    <source>
        <dbReference type="Pfam" id="PF01555"/>
    </source>
</evidence>
<dbReference type="InterPro" id="IPR002941">
    <property type="entry name" value="DNA_methylase_N4/N6"/>
</dbReference>
<keyword evidence="11" id="KW-1185">Reference proteome</keyword>
<dbReference type="REBASE" id="245731">
    <property type="entry name" value="M.Tbo703ORF15900P"/>
</dbReference>
<evidence type="ECO:0000313" key="11">
    <source>
        <dbReference type="Proteomes" id="UP000226442"/>
    </source>
</evidence>
<dbReference type="RefSeq" id="WP_096830844.1">
    <property type="nucleotide sequence ID" value="NZ_NXIB02000098.1"/>
</dbReference>
<dbReference type="GO" id="GO:0003677">
    <property type="term" value="F:DNA binding"/>
    <property type="evidence" value="ECO:0007669"/>
    <property type="project" value="UniProtKB-KW"/>
</dbReference>
<dbReference type="Proteomes" id="UP000226442">
    <property type="component" value="Unassembled WGS sequence"/>
</dbReference>
<keyword evidence="4" id="KW-0808">Transferase</keyword>
<keyword evidence="6" id="KW-0680">Restriction system</keyword>
<keyword evidence="3 10" id="KW-0489">Methyltransferase</keyword>
<dbReference type="InterPro" id="IPR029063">
    <property type="entry name" value="SAM-dependent_MTases_sf"/>
</dbReference>
<keyword evidence="7" id="KW-0238">DNA-binding</keyword>
<evidence type="ECO:0000256" key="6">
    <source>
        <dbReference type="ARBA" id="ARBA00022747"/>
    </source>
</evidence>
<comment type="catalytic activity">
    <reaction evidence="8">
        <text>a 2'-deoxycytidine in DNA + S-adenosyl-L-methionine = an N(4)-methyl-2'-deoxycytidine in DNA + S-adenosyl-L-homocysteine + H(+)</text>
        <dbReference type="Rhea" id="RHEA:16857"/>
        <dbReference type="Rhea" id="RHEA-COMP:11369"/>
        <dbReference type="Rhea" id="RHEA-COMP:13674"/>
        <dbReference type="ChEBI" id="CHEBI:15378"/>
        <dbReference type="ChEBI" id="CHEBI:57856"/>
        <dbReference type="ChEBI" id="CHEBI:59789"/>
        <dbReference type="ChEBI" id="CHEBI:85452"/>
        <dbReference type="ChEBI" id="CHEBI:137933"/>
        <dbReference type="EC" id="2.1.1.113"/>
    </reaction>
</comment>
<dbReference type="SUPFAM" id="SSF53335">
    <property type="entry name" value="S-adenosyl-L-methionine-dependent methyltransferases"/>
    <property type="match status" value="2"/>
</dbReference>
<dbReference type="Pfam" id="PF01555">
    <property type="entry name" value="N6_N4_Mtase"/>
    <property type="match status" value="1"/>
</dbReference>
<reference evidence="10" key="1">
    <citation type="submission" date="2017-10" db="EMBL/GenBank/DDBJ databases">
        <title>Draft genome sequence of the planktic cyanobacteria Tychonema bourrellyi isolated from alpine lentic freshwater.</title>
        <authorList>
            <person name="Tett A."/>
            <person name="Armanini F."/>
            <person name="Asnicar F."/>
            <person name="Boscaini A."/>
            <person name="Pasolli E."/>
            <person name="Zolfo M."/>
            <person name="Donati C."/>
            <person name="Salmaso N."/>
            <person name="Segata N."/>
        </authorList>
    </citation>
    <scope>NUCLEOTIDE SEQUENCE</scope>
    <source>
        <strain evidence="10">FEM_GT703</strain>
    </source>
</reference>
<dbReference type="PROSITE" id="PS00093">
    <property type="entry name" value="N4_MTASE"/>
    <property type="match status" value="1"/>
</dbReference>
<feature type="domain" description="DNA methylase N-4/N-6" evidence="9">
    <location>
        <begin position="33"/>
        <end position="90"/>
    </location>
</feature>
<dbReference type="InterPro" id="IPR017985">
    <property type="entry name" value="MeTrfase_CN4_CS"/>
</dbReference>
<sequence>MQLSLFTDPIHPSLAPTNLTSSRHPIHRWANFIAGYSPEFVSECIREAYLSPGDTVLDPFGGLGTTPVQSLLDGFSCIACEANPYFAHIAIAKCQAALGNVDPDEVFSTLEQLVSYEGDLAEIYSVDALKFLHKLIPEAQLRVLVSAKMRELEIISENRLFYRLIVSMILELTSKSQTDGIYKAPTTKKKSSSFQEALLRVKSQVMEDFYSTAKKSNINYDFIKGTAHLLSEKPSSVASLCVTSPPYLNNFDYAEMSRMELYFWGYAESWREITNKVRSVLIPNTTTIPTEIKKNHELYARQLSSEFIQHLRPLVDELKIRRTQRAGKKDYYSLIYPYFAEIKKVFAECFRLLKSNTDIHVVIGDAYLYGVHIPTGQLTLSLLKEIGFDRMEIKLLRTRGSRWILSKREGAGTPIGEYLISGKKP</sequence>
<evidence type="ECO:0000256" key="5">
    <source>
        <dbReference type="ARBA" id="ARBA00022691"/>
    </source>
</evidence>
<comment type="caution">
    <text evidence="10">The sequence shown here is derived from an EMBL/GenBank/DDBJ whole genome shotgun (WGS) entry which is preliminary data.</text>
</comment>
<proteinExistence type="inferred from homology"/>
<evidence type="ECO:0000256" key="1">
    <source>
        <dbReference type="ARBA" id="ARBA00010203"/>
    </source>
</evidence>
<comment type="similarity">
    <text evidence="1">Belongs to the N(4)/N(6)-methyltransferase family. N(4) subfamily.</text>
</comment>
<dbReference type="AlphaFoldDB" id="A0A2G4EYB3"/>
<organism evidence="10 11">
    <name type="scientific">Tychonema bourrellyi FEM_GT703</name>
    <dbReference type="NCBI Taxonomy" id="2040638"/>
    <lineage>
        <taxon>Bacteria</taxon>
        <taxon>Bacillati</taxon>
        <taxon>Cyanobacteriota</taxon>
        <taxon>Cyanophyceae</taxon>
        <taxon>Oscillatoriophycideae</taxon>
        <taxon>Oscillatoriales</taxon>
        <taxon>Microcoleaceae</taxon>
        <taxon>Tychonema</taxon>
    </lineage>
</organism>
<evidence type="ECO:0000256" key="2">
    <source>
        <dbReference type="ARBA" id="ARBA00012185"/>
    </source>
</evidence>
<evidence type="ECO:0000256" key="4">
    <source>
        <dbReference type="ARBA" id="ARBA00022679"/>
    </source>
</evidence>
<evidence type="ECO:0000256" key="7">
    <source>
        <dbReference type="ARBA" id="ARBA00023125"/>
    </source>
</evidence>
<dbReference type="GO" id="GO:0008170">
    <property type="term" value="F:N-methyltransferase activity"/>
    <property type="evidence" value="ECO:0007669"/>
    <property type="project" value="InterPro"/>
</dbReference>
<keyword evidence="5" id="KW-0949">S-adenosyl-L-methionine</keyword>
<dbReference type="GO" id="GO:0032259">
    <property type="term" value="P:methylation"/>
    <property type="evidence" value="ECO:0007669"/>
    <property type="project" value="UniProtKB-KW"/>
</dbReference>
<dbReference type="GO" id="GO:0009307">
    <property type="term" value="P:DNA restriction-modification system"/>
    <property type="evidence" value="ECO:0007669"/>
    <property type="project" value="UniProtKB-KW"/>
</dbReference>
<gene>
    <name evidence="10" type="ORF">CP500_015900</name>
</gene>
<dbReference type="EMBL" id="NXIB02000098">
    <property type="protein sequence ID" value="PHX54468.1"/>
    <property type="molecule type" value="Genomic_DNA"/>
</dbReference>
<accession>A0A2G4EYB3</accession>
<name>A0A2G4EYB3_9CYAN</name>
<evidence type="ECO:0000313" key="10">
    <source>
        <dbReference type="EMBL" id="PHX54468.1"/>
    </source>
</evidence>
<evidence type="ECO:0000256" key="8">
    <source>
        <dbReference type="ARBA" id="ARBA00049120"/>
    </source>
</evidence>